<reference evidence="1" key="1">
    <citation type="submission" date="2014-11" db="EMBL/GenBank/DDBJ databases">
        <authorList>
            <person name="Otto D Thomas"/>
            <person name="Naeem Raeece"/>
        </authorList>
    </citation>
    <scope>NUCLEOTIDE SEQUENCE</scope>
</reference>
<proteinExistence type="predicted"/>
<dbReference type="EMBL" id="CDMZ01003883">
    <property type="protein sequence ID" value="CEM47929.1"/>
    <property type="molecule type" value="Genomic_DNA"/>
</dbReference>
<name>A0A0G4HUB0_9ALVE</name>
<gene>
    <name evidence="1" type="ORF">Cvel_8586</name>
</gene>
<organism evidence="1">
    <name type="scientific">Chromera velia CCMP2878</name>
    <dbReference type="NCBI Taxonomy" id="1169474"/>
    <lineage>
        <taxon>Eukaryota</taxon>
        <taxon>Sar</taxon>
        <taxon>Alveolata</taxon>
        <taxon>Colpodellida</taxon>
        <taxon>Chromeraceae</taxon>
        <taxon>Chromera</taxon>
    </lineage>
</organism>
<dbReference type="VEuPathDB" id="CryptoDB:Cvel_8586"/>
<evidence type="ECO:0000313" key="1">
    <source>
        <dbReference type="EMBL" id="CEM47929.1"/>
    </source>
</evidence>
<protein>
    <submittedName>
        <fullName evidence="1">Uncharacterized protein</fullName>
    </submittedName>
</protein>
<accession>A0A0G4HUB0</accession>
<dbReference type="AlphaFoldDB" id="A0A0G4HUB0"/>
<sequence length="79" mass="8187">MCGGSQGGEWMRRGEIGCSRRDVLFPCQVIEGAPDCAGGGGVDEALPWGFSWRPPSSVLVRSADGEEGGGETCIDVVEG</sequence>